<accession>A0A1G4ML68</accession>
<feature type="chain" id="PRO_5009237394" evidence="1">
    <location>
        <begin position="19"/>
        <end position="527"/>
    </location>
</feature>
<dbReference type="GO" id="GO:0005262">
    <property type="term" value="F:calcium channel activity"/>
    <property type="evidence" value="ECO:0007669"/>
    <property type="project" value="InterPro"/>
</dbReference>
<evidence type="ECO:0000256" key="1">
    <source>
        <dbReference type="SAM" id="SignalP"/>
    </source>
</evidence>
<evidence type="ECO:0000313" key="2">
    <source>
        <dbReference type="EMBL" id="SCW04579.1"/>
    </source>
</evidence>
<sequence length="527" mass="58697">MRLLLIPLLVLFWVFTKAFEFDDDLLMIGDNAMWNYKDSSSSILDSDSMNEWTPISSRISPGSRDYFNFEVNSNSTGLSSTYEMLIFLSGNICSQSTQNSSDLELKVFYSFNESVTTNPEAGNSASFVDGYMEALAIRPLTGNVNVTQYSDLFLMVEVVNSTTGQEASATDAEYFWNYTISVSQNDLVFQWDSRAWLEVVDTDYNTALLVTGNVTSTSTSASNYSIYDTSLYDLFIYSYDYVDYFDNILTHSLCAVKNGPYLVSSVNSKLSGNLTSINETELAIGKSITVRGGSVKEQFYVTGLNSSATYVAYLTKKISSDNESLSDSGGILFSKVTFTTMIDDSCSLIFGLDFCDGVAYSVPTSSLAVNNKTQIATLYDDIAKSLYANFSNALMIIPCNAEKDATFSPLRSCNDCATAYRNWLCAVSIPRCTTSKTSYYIHREKTDNRNDYINSQIQPISDYYEILPCINMCYSLVVDCPPDFGFACPSENSHSELLYLSYNVYENDLPYDTCNYVGNSNSLKILD</sequence>
<name>A0A1G4ML68_LACFM</name>
<protein>
    <submittedName>
        <fullName evidence="2">LAFE_0H16666g1_1</fullName>
    </submittedName>
</protein>
<dbReference type="STRING" id="4955.A0A1G4ML68"/>
<reference evidence="2 3" key="1">
    <citation type="submission" date="2016-03" db="EMBL/GenBank/DDBJ databases">
        <authorList>
            <person name="Devillers H."/>
        </authorList>
    </citation>
    <scope>NUCLEOTIDE SEQUENCE [LARGE SCALE GENOMIC DNA]</scope>
    <source>
        <strain evidence="2">CBS 6772</strain>
    </source>
</reference>
<feature type="signal peptide" evidence="1">
    <location>
        <begin position="1"/>
        <end position="18"/>
    </location>
</feature>
<dbReference type="GO" id="GO:0098703">
    <property type="term" value="P:calcium ion import across plasma membrane"/>
    <property type="evidence" value="ECO:0007669"/>
    <property type="project" value="InterPro"/>
</dbReference>
<dbReference type="PANTHER" id="PTHR39142:SF1">
    <property type="entry name" value="AEL197CP"/>
    <property type="match status" value="1"/>
</dbReference>
<keyword evidence="3" id="KW-1185">Reference proteome</keyword>
<dbReference type="AlphaFoldDB" id="A0A1G4ML68"/>
<proteinExistence type="predicted"/>
<dbReference type="InterPro" id="IPR024338">
    <property type="entry name" value="MID1/Yam8"/>
</dbReference>
<dbReference type="Proteomes" id="UP000190831">
    <property type="component" value="Chromosome H"/>
</dbReference>
<gene>
    <name evidence="2" type="ORF">LAFE_0H16666G</name>
</gene>
<dbReference type="PANTHER" id="PTHR39142">
    <property type="entry name" value="MID1P"/>
    <property type="match status" value="1"/>
</dbReference>
<keyword evidence="1" id="KW-0732">Signal</keyword>
<evidence type="ECO:0000313" key="3">
    <source>
        <dbReference type="Proteomes" id="UP000190831"/>
    </source>
</evidence>
<dbReference type="Pfam" id="PF12929">
    <property type="entry name" value="Mid1"/>
    <property type="match status" value="1"/>
</dbReference>
<dbReference type="EMBL" id="LT598491">
    <property type="protein sequence ID" value="SCW04579.1"/>
    <property type="molecule type" value="Genomic_DNA"/>
</dbReference>
<dbReference type="OrthoDB" id="5405745at2759"/>
<dbReference type="OMA" id="YEILPCI"/>
<organism evidence="2 3">
    <name type="scientific">Lachancea fermentati</name>
    <name type="common">Zygosaccharomyces fermentati</name>
    <dbReference type="NCBI Taxonomy" id="4955"/>
    <lineage>
        <taxon>Eukaryota</taxon>
        <taxon>Fungi</taxon>
        <taxon>Dikarya</taxon>
        <taxon>Ascomycota</taxon>
        <taxon>Saccharomycotina</taxon>
        <taxon>Saccharomycetes</taxon>
        <taxon>Saccharomycetales</taxon>
        <taxon>Saccharomycetaceae</taxon>
        <taxon>Lachancea</taxon>
    </lineage>
</organism>